<keyword evidence="2" id="KW-1185">Reference proteome</keyword>
<evidence type="ECO:0000313" key="1">
    <source>
        <dbReference type="EMBL" id="CAG8495062.1"/>
    </source>
</evidence>
<gene>
    <name evidence="1" type="ORF">DEBURN_LOCUS4377</name>
</gene>
<dbReference type="OrthoDB" id="2411195at2759"/>
<name>A0A9N8WT36_9GLOM</name>
<proteinExistence type="predicted"/>
<reference evidence="1" key="1">
    <citation type="submission" date="2021-06" db="EMBL/GenBank/DDBJ databases">
        <authorList>
            <person name="Kallberg Y."/>
            <person name="Tangrot J."/>
            <person name="Rosling A."/>
        </authorList>
    </citation>
    <scope>NUCLEOTIDE SEQUENCE</scope>
    <source>
        <strain evidence="1">AZ414A</strain>
    </source>
</reference>
<sequence>MSAKLSLEIAHTRNDHYDAHTKLLWRCEKSHIWEASPQSILRGHQGRYCSGTAKLNIEIAKQIALSKQDQCTVFF</sequence>
<accession>A0A9N8WT36</accession>
<evidence type="ECO:0000313" key="2">
    <source>
        <dbReference type="Proteomes" id="UP000789706"/>
    </source>
</evidence>
<dbReference type="EMBL" id="CAJVPK010000329">
    <property type="protein sequence ID" value="CAG8495062.1"/>
    <property type="molecule type" value="Genomic_DNA"/>
</dbReference>
<dbReference type="AlphaFoldDB" id="A0A9N8WT36"/>
<dbReference type="Proteomes" id="UP000789706">
    <property type="component" value="Unassembled WGS sequence"/>
</dbReference>
<organism evidence="1 2">
    <name type="scientific">Diversispora eburnea</name>
    <dbReference type="NCBI Taxonomy" id="1213867"/>
    <lineage>
        <taxon>Eukaryota</taxon>
        <taxon>Fungi</taxon>
        <taxon>Fungi incertae sedis</taxon>
        <taxon>Mucoromycota</taxon>
        <taxon>Glomeromycotina</taxon>
        <taxon>Glomeromycetes</taxon>
        <taxon>Diversisporales</taxon>
        <taxon>Diversisporaceae</taxon>
        <taxon>Diversispora</taxon>
    </lineage>
</organism>
<protein>
    <submittedName>
        <fullName evidence="1">4847_t:CDS:1</fullName>
    </submittedName>
</protein>
<comment type="caution">
    <text evidence="1">The sequence shown here is derived from an EMBL/GenBank/DDBJ whole genome shotgun (WGS) entry which is preliminary data.</text>
</comment>